<gene>
    <name evidence="1" type="ORF">L596_025545</name>
</gene>
<reference evidence="1 2" key="2">
    <citation type="journal article" date="2019" name="G3 (Bethesda)">
        <title>Hybrid Assembly of the Genome of the Entomopathogenic Nematode Steinernema carpocapsae Identifies the X-Chromosome.</title>
        <authorList>
            <person name="Serra L."/>
            <person name="Macchietto M."/>
            <person name="Macias-Munoz A."/>
            <person name="McGill C.J."/>
            <person name="Rodriguez I.M."/>
            <person name="Rodriguez B."/>
            <person name="Murad R."/>
            <person name="Mortazavi A."/>
        </authorList>
    </citation>
    <scope>NUCLEOTIDE SEQUENCE [LARGE SCALE GENOMIC DNA]</scope>
    <source>
        <strain evidence="1 2">ALL</strain>
    </source>
</reference>
<organism evidence="1 2">
    <name type="scientific">Steinernema carpocapsae</name>
    <name type="common">Entomopathogenic nematode</name>
    <dbReference type="NCBI Taxonomy" id="34508"/>
    <lineage>
        <taxon>Eukaryota</taxon>
        <taxon>Metazoa</taxon>
        <taxon>Ecdysozoa</taxon>
        <taxon>Nematoda</taxon>
        <taxon>Chromadorea</taxon>
        <taxon>Rhabditida</taxon>
        <taxon>Tylenchina</taxon>
        <taxon>Panagrolaimomorpha</taxon>
        <taxon>Strongyloidoidea</taxon>
        <taxon>Steinernematidae</taxon>
        <taxon>Steinernema</taxon>
    </lineage>
</organism>
<accession>A0A4U5M831</accession>
<protein>
    <submittedName>
        <fullName evidence="1">Uncharacterized protein</fullName>
    </submittedName>
</protein>
<dbReference type="Proteomes" id="UP000298663">
    <property type="component" value="Unassembled WGS sequence"/>
</dbReference>
<comment type="caution">
    <text evidence="1">The sequence shown here is derived from an EMBL/GenBank/DDBJ whole genome shotgun (WGS) entry which is preliminary data.</text>
</comment>
<evidence type="ECO:0000313" key="1">
    <source>
        <dbReference type="EMBL" id="TKR65091.1"/>
    </source>
</evidence>
<keyword evidence="2" id="KW-1185">Reference proteome</keyword>
<proteinExistence type="predicted"/>
<reference evidence="1 2" key="1">
    <citation type="journal article" date="2015" name="Genome Biol.">
        <title>Comparative genomics of Steinernema reveals deeply conserved gene regulatory networks.</title>
        <authorList>
            <person name="Dillman A.R."/>
            <person name="Macchietto M."/>
            <person name="Porter C.F."/>
            <person name="Rogers A."/>
            <person name="Williams B."/>
            <person name="Antoshechkin I."/>
            <person name="Lee M.M."/>
            <person name="Goodwin Z."/>
            <person name="Lu X."/>
            <person name="Lewis E.E."/>
            <person name="Goodrich-Blair H."/>
            <person name="Stock S.P."/>
            <person name="Adams B.J."/>
            <person name="Sternberg P.W."/>
            <person name="Mortazavi A."/>
        </authorList>
    </citation>
    <scope>NUCLEOTIDE SEQUENCE [LARGE SCALE GENOMIC DNA]</scope>
    <source>
        <strain evidence="1 2">ALL</strain>
    </source>
</reference>
<dbReference type="AlphaFoldDB" id="A0A4U5M831"/>
<evidence type="ECO:0000313" key="2">
    <source>
        <dbReference type="Proteomes" id="UP000298663"/>
    </source>
</evidence>
<sequence length="75" mass="7822">MEIFAPHPAAGDQPAPGVVVEVSEKDDQIEPHQKKTQLGLRKLLIVGLIIAPSYSASSTILEFGNVLSGVGEGLG</sequence>
<dbReference type="EMBL" id="AZBU02000009">
    <property type="protein sequence ID" value="TKR65091.1"/>
    <property type="molecule type" value="Genomic_DNA"/>
</dbReference>
<name>A0A4U5M831_STECR</name>